<dbReference type="InterPro" id="IPR008640">
    <property type="entry name" value="Adhesin_Head_dom"/>
</dbReference>
<dbReference type="Gene3D" id="6.10.250.2030">
    <property type="match status" value="1"/>
</dbReference>
<feature type="domain" description="Trimeric autotransporter adhesin YadA-like head" evidence="12">
    <location>
        <begin position="200"/>
        <end position="224"/>
    </location>
</feature>
<comment type="similarity">
    <text evidence="3">Belongs to the autotransporter-2 (AT-2) (TC 1.B.40) family.</text>
</comment>
<dbReference type="HOGENOM" id="CLU_248127_0_0_5"/>
<dbReference type="CDD" id="cd12820">
    <property type="entry name" value="LbR_YadA-like"/>
    <property type="match status" value="2"/>
</dbReference>
<feature type="domain" description="Trimeric autotransporter adhesin YadA-like head" evidence="12">
    <location>
        <begin position="316"/>
        <end position="339"/>
    </location>
</feature>
<keyword evidence="4" id="KW-0813">Transport</keyword>
<keyword evidence="6" id="KW-0812">Transmembrane</keyword>
<evidence type="ECO:0000256" key="5">
    <source>
        <dbReference type="ARBA" id="ARBA00022452"/>
    </source>
</evidence>
<evidence type="ECO:0000256" key="6">
    <source>
        <dbReference type="ARBA" id="ARBA00022692"/>
    </source>
</evidence>
<dbReference type="GO" id="GO:0015031">
    <property type="term" value="P:protein transport"/>
    <property type="evidence" value="ECO:0007669"/>
    <property type="project" value="UniProtKB-KW"/>
</dbReference>
<evidence type="ECO:0000256" key="2">
    <source>
        <dbReference type="ARBA" id="ARBA00004442"/>
    </source>
</evidence>
<keyword evidence="5" id="KW-1134">Transmembrane beta strand</keyword>
<keyword evidence="9" id="KW-0472">Membrane</keyword>
<evidence type="ECO:0000313" key="14">
    <source>
        <dbReference type="EMBL" id="AGT10316.1"/>
    </source>
</evidence>
<dbReference type="PATRIC" id="fig|1367847.3.peg.3309"/>
<evidence type="ECO:0000256" key="3">
    <source>
        <dbReference type="ARBA" id="ARBA00005848"/>
    </source>
</evidence>
<sequence>MSHKLLFSTNELLDSGLHGISQTSPLTRFPLGGAQASAQSSAPISGTTSRRWLGLSVSALPLVAALTMLATTDAARAADAVCVDPNNPSATVGTPAGTGDSVACGEGAVTGSAASVVVGANATIDTHSSGSLAFGSGAHITYSQGALAFGQNAGVNGGDSRAGYNSNGAVALGNGATIGASSGGAAAIGNGATIGSFSFNSMAIGNGASVSNQSESSVALGNGATISGANSNFSVALGYRATASAPWATAIGQNALAGDQSTTAIGSGAAAVYSNSIAIGSGAVTTYYNTIALGNNASAGGRFGIALGNGAVSQNDNSVSIGSAAQAVWSNSIAIGSNARITYNNSVTIGSDSSAEGNAVAVGQSATAAGTFGVAVGNGAVVGQRGYYGVAIGNGASVSTSYGVAIGNGAISGEANALAAGNGATASGLSSLAFGQSAVATAQNAMAFGTSSAARGANSLAFGANSTASADNSFAFGANAQAGTANSVALGASSQTAAAVGTASATIAGTSYTFAGGTPGGTISVGSDTLQRTVTNVAAGRLSGTSTDAVNGSQLFATNQAVNGLNTSVTNLNTNALQWSTALGAYDASHGSGAPQQITNVADAALTGSSTDAVNGRQLFATNQTVAGLNTNVTNLNTNALQWSTALGAYDASHGSGAPQRITNVADAALSATSSDAVNGRQLFATNELVSGLSNDLGNLNANALLWNASISAFDAGRGLGTAHRITYVAAGDLSAASTDAVNGSQLYATNQTVAGLSTNALQWDATLGAYDASHGTGSAQNITNVADGALTGTSTDAVNGSQLYATNQTVAGLSTDLGNLNANALLWSSALGAFDASRGGVAQRITYVAAGDLSATSTDAVNGSQLYETNQTVASNAATVSSYLGGGADVTNGVAPSYSVQGGTHHDVGSALNAVDNNLTTLNNQITNVAQGGTRYFQSNSTGTGAAASGTDSTAIGASSVASGTNSIAAGTNAQAEGSNAVALGANAVASNTGDVALGSGSVTQTAVQTSTMEVNGTTYQVAGNATSTVSVGAEGAERTITNVAAGRVNATSTDAVNGSQLNATNEAISRLDSSIGTLNRNAVQYDSTAAGGRGNSITLQGGDPSAPVLISNVAAGVANTDAVNVAQLHESAATTLSTARSYTDTRFEAAVRRSREYTDTRAAETLRSANAYTDEKFASLTRDIGDVRRQAGQAAAIGLAASSLRYDDRPGKLSVAMGGGNWKGENAMAMGLGYTSLDQSVRANLSAANAGGDWGVGLGVSFTLN</sequence>
<feature type="domain" description="Trimeric autotransporter adhesin YadA-like head" evidence="12">
    <location>
        <begin position="416"/>
        <end position="438"/>
    </location>
</feature>
<dbReference type="Pfam" id="PF05662">
    <property type="entry name" value="YadA_stalk"/>
    <property type="match status" value="8"/>
</dbReference>
<feature type="domain" description="Trimeric autotransporter adhesin YadA-like stalk" evidence="13">
    <location>
        <begin position="783"/>
        <end position="825"/>
    </location>
</feature>
<keyword evidence="7" id="KW-0732">Signal</keyword>
<feature type="domain" description="Trimeric autotransporter adhesin YadA-like head" evidence="12">
    <location>
        <begin position="289"/>
        <end position="311"/>
    </location>
</feature>
<keyword evidence="15" id="KW-1185">Reference proteome</keyword>
<feature type="domain" description="Trimeric autotransporter adhesin YadA-like head" evidence="12">
    <location>
        <begin position="468"/>
        <end position="494"/>
    </location>
</feature>
<dbReference type="Pfam" id="PF05658">
    <property type="entry name" value="YadA_head"/>
    <property type="match status" value="11"/>
</dbReference>
<dbReference type="InterPro" id="IPR045584">
    <property type="entry name" value="Pilin-like"/>
</dbReference>
<dbReference type="InterPro" id="IPR008635">
    <property type="entry name" value="Coiled_stalk_dom"/>
</dbReference>
<feature type="domain" description="Trimeric autotransporter adhesin YadA-like head" evidence="12">
    <location>
        <begin position="233"/>
        <end position="255"/>
    </location>
</feature>
<feature type="domain" description="Trimeric autotransporter adhesin YadA-like stalk" evidence="13">
    <location>
        <begin position="725"/>
        <end position="765"/>
    </location>
</feature>
<evidence type="ECO:0000256" key="9">
    <source>
        <dbReference type="ARBA" id="ARBA00023136"/>
    </source>
</evidence>
<evidence type="ECO:0000259" key="13">
    <source>
        <dbReference type="Pfam" id="PF05662"/>
    </source>
</evidence>
<evidence type="ECO:0000259" key="12">
    <source>
        <dbReference type="Pfam" id="PF05658"/>
    </source>
</evidence>
<evidence type="ECO:0000259" key="11">
    <source>
        <dbReference type="Pfam" id="PF03895"/>
    </source>
</evidence>
<gene>
    <name evidence="14" type="ORF">JCM7686_3281</name>
</gene>
<evidence type="ECO:0000313" key="15">
    <source>
        <dbReference type="Proteomes" id="UP000015480"/>
    </source>
</evidence>
<feature type="domain" description="Trimeric autotransporter adhesin YadA-like head" evidence="12">
    <location>
        <begin position="440"/>
        <end position="466"/>
    </location>
</feature>
<evidence type="ECO:0000256" key="4">
    <source>
        <dbReference type="ARBA" id="ARBA00022448"/>
    </source>
</evidence>
<evidence type="ECO:0000256" key="10">
    <source>
        <dbReference type="ARBA" id="ARBA00023237"/>
    </source>
</evidence>
<dbReference type="GO" id="GO:0009986">
    <property type="term" value="C:cell surface"/>
    <property type="evidence" value="ECO:0007669"/>
    <property type="project" value="UniProtKB-SubCell"/>
</dbReference>
<feature type="domain" description="Trimeric autotransporter adhesin YadA-like stalk" evidence="13">
    <location>
        <begin position="1112"/>
        <end position="1148"/>
    </location>
</feature>
<proteinExistence type="inferred from homology"/>
<feature type="domain" description="Trimeric autotransporter adhesin YadA-like stalk" evidence="13">
    <location>
        <begin position="661"/>
        <end position="704"/>
    </location>
</feature>
<feature type="domain" description="Trimeric autotransporter adhesin YadA-like C-terminal membrane anchor" evidence="11">
    <location>
        <begin position="1208"/>
        <end position="1265"/>
    </location>
</feature>
<dbReference type="Proteomes" id="UP000015480">
    <property type="component" value="Chromosome"/>
</dbReference>
<keyword evidence="10" id="KW-0998">Cell outer membrane</keyword>
<feature type="domain" description="Trimeric autotransporter adhesin YadA-like stalk" evidence="13">
    <location>
        <begin position="597"/>
        <end position="640"/>
    </location>
</feature>
<feature type="domain" description="Trimeric autotransporter adhesin YadA-like stalk" evidence="13">
    <location>
        <begin position="534"/>
        <end position="576"/>
    </location>
</feature>
<dbReference type="Gene3D" id="4.10.80.270">
    <property type="match status" value="4"/>
</dbReference>
<dbReference type="KEGG" id="pami:JCM7686_3281"/>
<feature type="domain" description="Trimeric autotransporter adhesin YadA-like stalk" evidence="13">
    <location>
        <begin position="1042"/>
        <end position="1084"/>
    </location>
</feature>
<evidence type="ECO:0000256" key="7">
    <source>
        <dbReference type="ARBA" id="ARBA00022729"/>
    </source>
</evidence>
<dbReference type="InterPro" id="IPR005594">
    <property type="entry name" value="YadA_C"/>
</dbReference>
<comment type="subcellular location">
    <subcellularLocation>
        <location evidence="2">Cell outer membrane</location>
    </subcellularLocation>
    <subcellularLocation>
        <location evidence="1">Cell surface</location>
    </subcellularLocation>
</comment>
<dbReference type="Gene3D" id="1.20.5.170">
    <property type="match status" value="5"/>
</dbReference>
<dbReference type="Gene3D" id="2.150.10.10">
    <property type="entry name" value="Serralysin-like metalloprotease, C-terminal"/>
    <property type="match status" value="5"/>
</dbReference>
<dbReference type="Gene3D" id="3.30.1300.30">
    <property type="entry name" value="GSPII I/J protein-like"/>
    <property type="match status" value="1"/>
</dbReference>
<feature type="domain" description="Trimeric autotransporter adhesin YadA-like head" evidence="12">
    <location>
        <begin position="358"/>
        <end position="380"/>
    </location>
</feature>
<feature type="domain" description="Trimeric autotransporter adhesin YadA-like stalk" evidence="13">
    <location>
        <begin position="845"/>
        <end position="883"/>
    </location>
</feature>
<organism evidence="14 15">
    <name type="scientific">Paracoccus aminophilus JCM 7686</name>
    <dbReference type="NCBI Taxonomy" id="1367847"/>
    <lineage>
        <taxon>Bacteria</taxon>
        <taxon>Pseudomonadati</taxon>
        <taxon>Pseudomonadota</taxon>
        <taxon>Alphaproteobacteria</taxon>
        <taxon>Rhodobacterales</taxon>
        <taxon>Paracoccaceae</taxon>
        <taxon>Paracoccus</taxon>
    </lineage>
</organism>
<dbReference type="SUPFAM" id="SSF54523">
    <property type="entry name" value="Pili subunits"/>
    <property type="match status" value="1"/>
</dbReference>
<keyword evidence="8" id="KW-0653">Protein transport</keyword>
<feature type="domain" description="Trimeric autotransporter adhesin YadA-like head" evidence="12">
    <location>
        <begin position="949"/>
        <end position="975"/>
    </location>
</feature>
<dbReference type="Pfam" id="PF03895">
    <property type="entry name" value="YadA_anchor"/>
    <property type="match status" value="1"/>
</dbReference>
<evidence type="ECO:0000256" key="8">
    <source>
        <dbReference type="ARBA" id="ARBA00022927"/>
    </source>
</evidence>
<dbReference type="Gene3D" id="6.10.250.2040">
    <property type="match status" value="1"/>
</dbReference>
<reference evidence="14 15" key="1">
    <citation type="journal article" date="2014" name="BMC Genomics">
        <title>Architecture and functions of a multipartite genome of the methylotrophic bacterium Paracoccus aminophilus JCM 7686, containing primary and secondary chromids.</title>
        <authorList>
            <person name="Dziewit L."/>
            <person name="Czarnecki J."/>
            <person name="Wibberg D."/>
            <person name="Radlinska M."/>
            <person name="Mrozek P."/>
            <person name="Szymczak M."/>
            <person name="Schluter A."/>
            <person name="Puhler A."/>
            <person name="Bartosik D."/>
        </authorList>
    </citation>
    <scope>NUCLEOTIDE SEQUENCE [LARGE SCALE GENOMIC DNA]</scope>
    <source>
        <strain evidence="14">JCM 7686</strain>
    </source>
</reference>
<dbReference type="SUPFAM" id="SSF101967">
    <property type="entry name" value="Adhesin YadA, collagen-binding domain"/>
    <property type="match status" value="11"/>
</dbReference>
<dbReference type="EMBL" id="CP006650">
    <property type="protein sequence ID" value="AGT10316.1"/>
    <property type="molecule type" value="Genomic_DNA"/>
</dbReference>
<dbReference type="AlphaFoldDB" id="S5YYM9"/>
<feature type="domain" description="Trimeric autotransporter adhesin YadA-like head" evidence="12">
    <location>
        <begin position="977"/>
        <end position="1003"/>
    </location>
</feature>
<dbReference type="eggNOG" id="COG5295">
    <property type="taxonomic scope" value="Bacteria"/>
</dbReference>
<accession>S5YYM9</accession>
<protein>
    <submittedName>
        <fullName evidence="14">Outer membrane protein</fullName>
    </submittedName>
</protein>
<name>S5YYM9_PARAH</name>
<dbReference type="GO" id="GO:0009279">
    <property type="term" value="C:cell outer membrane"/>
    <property type="evidence" value="ECO:0007669"/>
    <property type="project" value="UniProtKB-SubCell"/>
</dbReference>
<evidence type="ECO:0000256" key="1">
    <source>
        <dbReference type="ARBA" id="ARBA00004241"/>
    </source>
</evidence>
<feature type="domain" description="Trimeric autotransporter adhesin YadA-like head" evidence="12">
    <location>
        <begin position="386"/>
        <end position="410"/>
    </location>
</feature>
<dbReference type="InterPro" id="IPR011049">
    <property type="entry name" value="Serralysin-like_metalloprot_C"/>
</dbReference>